<evidence type="ECO:0000256" key="1">
    <source>
        <dbReference type="SAM" id="SignalP"/>
    </source>
</evidence>
<evidence type="ECO:0008006" key="4">
    <source>
        <dbReference type="Google" id="ProtNLM"/>
    </source>
</evidence>
<keyword evidence="1" id="KW-0732">Signal</keyword>
<evidence type="ECO:0000313" key="3">
    <source>
        <dbReference type="Proteomes" id="UP000557193"/>
    </source>
</evidence>
<protein>
    <recommendedName>
        <fullName evidence="4">Secreted protein</fullName>
    </recommendedName>
</protein>
<dbReference type="PROSITE" id="PS51257">
    <property type="entry name" value="PROKAR_LIPOPROTEIN"/>
    <property type="match status" value="1"/>
</dbReference>
<gene>
    <name evidence="2" type="ORF">HNP49_000201</name>
</gene>
<keyword evidence="3" id="KW-1185">Reference proteome</keyword>
<dbReference type="RefSeq" id="WP_184679846.1">
    <property type="nucleotide sequence ID" value="NZ_JACHLL010000001.1"/>
</dbReference>
<comment type="caution">
    <text evidence="2">The sequence shown here is derived from an EMBL/GenBank/DDBJ whole genome shotgun (WGS) entry which is preliminary data.</text>
</comment>
<evidence type="ECO:0000313" key="2">
    <source>
        <dbReference type="EMBL" id="MBB6340051.1"/>
    </source>
</evidence>
<accession>A0A7X0BPN6</accession>
<reference evidence="2 3" key="1">
    <citation type="submission" date="2020-08" db="EMBL/GenBank/DDBJ databases">
        <title>Functional genomics of gut bacteria from endangered species of beetles.</title>
        <authorList>
            <person name="Carlos-Shanley C."/>
        </authorList>
    </citation>
    <scope>NUCLEOTIDE SEQUENCE [LARGE SCALE GENOMIC DNA]</scope>
    <source>
        <strain evidence="2 3">S00202</strain>
    </source>
</reference>
<dbReference type="EMBL" id="JACHLL010000001">
    <property type="protein sequence ID" value="MBB6340051.1"/>
    <property type="molecule type" value="Genomic_DNA"/>
</dbReference>
<feature type="signal peptide" evidence="1">
    <location>
        <begin position="1"/>
        <end position="21"/>
    </location>
</feature>
<feature type="chain" id="PRO_5031231707" description="Secreted protein" evidence="1">
    <location>
        <begin position="22"/>
        <end position="155"/>
    </location>
</feature>
<name>A0A7X0BPN6_9PSED</name>
<organism evidence="2 3">
    <name type="scientific">Pseudomonas fluvialis</name>
    <dbReference type="NCBI Taxonomy" id="1793966"/>
    <lineage>
        <taxon>Bacteria</taxon>
        <taxon>Pseudomonadati</taxon>
        <taxon>Pseudomonadota</taxon>
        <taxon>Gammaproteobacteria</taxon>
        <taxon>Pseudomonadales</taxon>
        <taxon>Pseudomonadaceae</taxon>
        <taxon>Pseudomonas</taxon>
    </lineage>
</organism>
<dbReference type="AlphaFoldDB" id="A0A7X0BPN6"/>
<sequence>MKKHAIAIALTSLFFAAGASAVDLPQGGVITTAACPTLGEDVTIQTSNGVLAAYACNEAANAAAVSTCHNAGSRKSRVYQCVSTDPGADAQVGTADDSWNNASCPNGDGSTQVAGQFTITADYSGFVVNTRGGGVAGQALGGNCTSGTVGAILPY</sequence>
<dbReference type="Proteomes" id="UP000557193">
    <property type="component" value="Unassembled WGS sequence"/>
</dbReference>
<proteinExistence type="predicted"/>